<evidence type="ECO:0000259" key="5">
    <source>
        <dbReference type="Pfam" id="PF17921"/>
    </source>
</evidence>
<dbReference type="CDD" id="cd00303">
    <property type="entry name" value="retropepsin_like"/>
    <property type="match status" value="1"/>
</dbReference>
<sequence length="1394" mass="158966">MSMQKLKALKAKRASVKSQCTRTRNAIDAIDPQDVDIAYVKQRKQRFAEYWNQFNDIQVQIDELLELAEDLDGIEKADLQAEQEQEWLNFEESYFSIASKIERLLAPTQIEVANPNENEGYVRDISQMHLPKIAIPKFSGNYVDWYPFYNTFESMVHLNPKLTNIQRFHYLISSLEGDAAHVIESLEITSNNYQEALDLLKQRYDDKREIAQEHIRALYDLPAITRGNSIALRKLIDDVLRHLRSLKSLGRPTEHWDDLIIHLIITKLDSIIAREWEDEIRANDMPTLKQLIDFLIYKCKALSAVSKKASSDSVASNSRNSNKVNTHVAASNIGCAYCKGKHYIFQCPDFLKLPSENRNKEVRAKHLCINCLRSTTHQAKDCKSSTCQTCSKKHNTLLHIEDKSNKDNTSTNKSEQASPSSTVTLNHHSSQDKYGQIILSTASVNVYEQHGNIHVCRALLDSGSQSSFITGKLARKLNLVQKQTNMSVTGINKSQTHSCSTVTIRIKSMHTSYSQNIECYVLNAITDNLPQVQVNIDKFTIPNNIRLADPQFHIPGEIDILIGAEIFWQLICVGQIQLHKNQPTLQKTQLGWIVGGKTCSYNPAESRACNLSTNQQINETLSKFWDMEHIHEKTPFTPEEKLCMEHFEKTTTRNVDGRFIVRLPIKETKLQQLGESRSTALKRFIAMERKLQKQPQLKAQYAQFMSEYLALGHMVRIDEQQIPQQAPRYYIPHHYVLKDNSLTTKLRVVFDASCDTSTGISLNDCLMVGPTLQQDLFMILLRFRTFVYVITADITQMYRQVLIDEAQIFLQMIFWRNDPKDEISLFALLTVIYGSAAAAFLAIASIKKIATLERINYPIGAAAILDDFYVDDLLSGADTIAGVKQIRDETTKVLSKAGFQLRKWASNCPEVLEDMSSADTGEPIHFINRNEEICTLGMHWNTSNDSFKYDINISDSRKVTKRSMLSALSKIFDPLGLLGPITLVAKILIQRVWKHNLAWDETVPMDIHTAWLQFQDQLSIIHNFTIPRYVLCKQASRIQIHGFADASEKAYGACLYVRITNPQGQHSTQLLCSKSRVAPLKTITLPRLELSAAVLLVQLADKALKSVRLEIEDVGYWTDSEIVLQWIRATNKRWSVFVANRVGEIHRLSRPTQWYHVSSEFNPADYVSRGSFPASLSNASLWWSGPSWLQHEAQDWNTNIPPLLGEIPEQRPTLTSIVTIDDKHEIFTRFSSLNKLIRVIALCIRFITNIRSKPESRIKDRLTTQELFESNRRLIRIIQQSAFKQELHSVKANGCVSRKSKLLSLAPFIDEQDIIRVGGRLRNSAISPDKKHPVVLPADHPFTRLVIAHEHRKQLHAGAQTTLAAVQDKYWPLSARNSIKKHIRQCITCYKAAP</sequence>
<protein>
    <submittedName>
        <fullName evidence="7">Uncharacterized protein LOC112453021</fullName>
    </submittedName>
</protein>
<dbReference type="PANTHER" id="PTHR47331:SF5">
    <property type="entry name" value="RIBONUCLEASE H"/>
    <property type="match status" value="1"/>
</dbReference>
<evidence type="ECO:0000313" key="7">
    <source>
        <dbReference type="RefSeq" id="XP_024869328.1"/>
    </source>
</evidence>
<reference evidence="7" key="1">
    <citation type="submission" date="2025-08" db="UniProtKB">
        <authorList>
            <consortium name="RefSeq"/>
        </authorList>
    </citation>
    <scope>IDENTIFICATION</scope>
    <source>
        <tissue evidence="7">Whole body</tissue>
    </source>
</reference>
<dbReference type="Pfam" id="PF05585">
    <property type="entry name" value="DUF1758"/>
    <property type="match status" value="1"/>
</dbReference>
<feature type="compositionally biased region" description="Polar residues" evidence="2">
    <location>
        <begin position="407"/>
        <end position="427"/>
    </location>
</feature>
<evidence type="ECO:0000313" key="6">
    <source>
        <dbReference type="Proteomes" id="UP000504618"/>
    </source>
</evidence>
<dbReference type="SUPFAM" id="SSF56672">
    <property type="entry name" value="DNA/RNA polymerases"/>
    <property type="match status" value="1"/>
</dbReference>
<dbReference type="InterPro" id="IPR041588">
    <property type="entry name" value="Integrase_H2C2"/>
</dbReference>
<keyword evidence="1" id="KW-0175">Coiled coil</keyword>
<keyword evidence="3" id="KW-1133">Transmembrane helix</keyword>
<feature type="coiled-coil region" evidence="1">
    <location>
        <begin position="183"/>
        <end position="210"/>
    </location>
</feature>
<evidence type="ECO:0000256" key="1">
    <source>
        <dbReference type="SAM" id="Coils"/>
    </source>
</evidence>
<organism evidence="6 7">
    <name type="scientific">Temnothorax curvispinosus</name>
    <dbReference type="NCBI Taxonomy" id="300111"/>
    <lineage>
        <taxon>Eukaryota</taxon>
        <taxon>Metazoa</taxon>
        <taxon>Ecdysozoa</taxon>
        <taxon>Arthropoda</taxon>
        <taxon>Hexapoda</taxon>
        <taxon>Insecta</taxon>
        <taxon>Pterygota</taxon>
        <taxon>Neoptera</taxon>
        <taxon>Endopterygota</taxon>
        <taxon>Hymenoptera</taxon>
        <taxon>Apocrita</taxon>
        <taxon>Aculeata</taxon>
        <taxon>Formicoidea</taxon>
        <taxon>Formicidae</taxon>
        <taxon>Myrmicinae</taxon>
        <taxon>Temnothorax</taxon>
    </lineage>
</organism>
<dbReference type="InterPro" id="IPR008042">
    <property type="entry name" value="Retrotrans_Pao"/>
</dbReference>
<dbReference type="InterPro" id="IPR043502">
    <property type="entry name" value="DNA/RNA_pol_sf"/>
</dbReference>
<feature type="region of interest" description="Disordered" evidence="2">
    <location>
        <begin position="401"/>
        <end position="427"/>
    </location>
</feature>
<name>A0A6J1PJ34_9HYME</name>
<proteinExistence type="predicted"/>
<evidence type="ECO:0000256" key="3">
    <source>
        <dbReference type="SAM" id="Phobius"/>
    </source>
</evidence>
<dbReference type="InterPro" id="IPR008737">
    <property type="entry name" value="DUF1758"/>
</dbReference>
<feature type="domain" description="Integrase zinc-binding" evidence="5">
    <location>
        <begin position="1342"/>
        <end position="1392"/>
    </location>
</feature>
<dbReference type="PANTHER" id="PTHR47331">
    <property type="entry name" value="PHD-TYPE DOMAIN-CONTAINING PROTEIN"/>
    <property type="match status" value="1"/>
</dbReference>
<gene>
    <name evidence="7" type="primary">LOC112453021</name>
</gene>
<dbReference type="Pfam" id="PF03564">
    <property type="entry name" value="DUF1759"/>
    <property type="match status" value="1"/>
</dbReference>
<keyword evidence="3" id="KW-0812">Transmembrane</keyword>
<dbReference type="Pfam" id="PF17921">
    <property type="entry name" value="Integrase_H2C2"/>
    <property type="match status" value="1"/>
</dbReference>
<dbReference type="InterPro" id="IPR005312">
    <property type="entry name" value="DUF1759"/>
</dbReference>
<dbReference type="InterPro" id="IPR021109">
    <property type="entry name" value="Peptidase_aspartic_dom_sf"/>
</dbReference>
<dbReference type="GO" id="GO:0071897">
    <property type="term" value="P:DNA biosynthetic process"/>
    <property type="evidence" value="ECO:0007669"/>
    <property type="project" value="UniProtKB-ARBA"/>
</dbReference>
<keyword evidence="6" id="KW-1185">Reference proteome</keyword>
<evidence type="ECO:0000259" key="4">
    <source>
        <dbReference type="Pfam" id="PF05585"/>
    </source>
</evidence>
<dbReference type="GeneID" id="112453021"/>
<dbReference type="Gene3D" id="1.10.340.70">
    <property type="match status" value="1"/>
</dbReference>
<evidence type="ECO:0000256" key="2">
    <source>
        <dbReference type="SAM" id="MobiDB-lite"/>
    </source>
</evidence>
<dbReference type="Gene3D" id="2.40.70.10">
    <property type="entry name" value="Acid Proteases"/>
    <property type="match status" value="1"/>
</dbReference>
<feature type="domain" description="DUF1758" evidence="4">
    <location>
        <begin position="458"/>
        <end position="599"/>
    </location>
</feature>
<keyword evidence="3" id="KW-0472">Membrane</keyword>
<accession>A0A6J1PJ34</accession>
<dbReference type="OrthoDB" id="7553924at2759"/>
<dbReference type="RefSeq" id="XP_024869328.1">
    <property type="nucleotide sequence ID" value="XM_025013560.1"/>
</dbReference>
<dbReference type="Proteomes" id="UP000504618">
    <property type="component" value="Unplaced"/>
</dbReference>
<feature type="non-terminal residue" evidence="7">
    <location>
        <position position="1394"/>
    </location>
</feature>
<dbReference type="Pfam" id="PF05380">
    <property type="entry name" value="Peptidase_A17"/>
    <property type="match status" value="1"/>
</dbReference>
<feature type="transmembrane region" description="Helical" evidence="3">
    <location>
        <begin position="823"/>
        <end position="844"/>
    </location>
</feature>